<evidence type="ECO:0000313" key="2">
    <source>
        <dbReference type="Proteomes" id="UP000270673"/>
    </source>
</evidence>
<sequence>MKYLIYISTILFLSCQSLPPQVHIISKFPRTLNVEGEPITSFDKELGIMSLHVTDNYFLCGSHRTDHHFSVYSKNNISKITDLCKKGRGPGEFIAPAYFSQYKLENGETKIWILDRGNSMFHLINIEKSIHEKKTYIETTLSLADYNRQSFRELFQLNDSTIFGTEDFKECKHFYINLRDSGIKYINPMFKFADDPDPFPIAQTISTINPKNRYIASAYFNFPQIDLINNTGNIYKTILYNEYINPRHVTPLHANEEYYSTISSDSDYIYALYNRGNSLVDEIKTTSSIFVFSWDGVPVCEIKIPYATYLCVDPIEHILYSIDINKEDHIVSKLSLHEYNFSNL</sequence>
<keyword evidence="2" id="KW-1185">Reference proteome</keyword>
<dbReference type="Proteomes" id="UP000270673">
    <property type="component" value="Chromosome"/>
</dbReference>
<dbReference type="OrthoDB" id="828031at2"/>
<gene>
    <name evidence="1" type="ORF">D8S85_00440</name>
</gene>
<dbReference type="EMBL" id="CP032819">
    <property type="protein sequence ID" value="AZS28164.1"/>
    <property type="molecule type" value="Genomic_DNA"/>
</dbReference>
<dbReference type="AlphaFoldDB" id="A0A3S9VNM7"/>
<dbReference type="RefSeq" id="WP_127074679.1">
    <property type="nucleotide sequence ID" value="NZ_CP032819.1"/>
</dbReference>
<organism evidence="1 2">
    <name type="scientific">Butyricimonas faecalis</name>
    <dbReference type="NCBI Taxonomy" id="2093856"/>
    <lineage>
        <taxon>Bacteria</taxon>
        <taxon>Pseudomonadati</taxon>
        <taxon>Bacteroidota</taxon>
        <taxon>Bacteroidia</taxon>
        <taxon>Bacteroidales</taxon>
        <taxon>Odoribacteraceae</taxon>
        <taxon>Butyricimonas</taxon>
    </lineage>
</organism>
<evidence type="ECO:0008006" key="3">
    <source>
        <dbReference type="Google" id="ProtNLM"/>
    </source>
</evidence>
<dbReference type="Pfam" id="PF15869">
    <property type="entry name" value="TolB_like"/>
    <property type="match status" value="1"/>
</dbReference>
<accession>A0A3S9VNM7</accession>
<reference evidence="1 2" key="1">
    <citation type="submission" date="2018-10" db="EMBL/GenBank/DDBJ databases">
        <title>Butyricimonas faecalis sp. nov., isolated from human faeces and emended description of the genus Butyricimonas.</title>
        <authorList>
            <person name="Le Roy T."/>
            <person name="Van der Smissen P."/>
            <person name="Paquot A."/>
            <person name="Delzenne N."/>
            <person name="Muccioli G."/>
            <person name="Collet J.-F."/>
            <person name="Cani P.D."/>
        </authorList>
    </citation>
    <scope>NUCLEOTIDE SEQUENCE [LARGE SCALE GENOMIC DNA]</scope>
    <source>
        <strain evidence="1 2">H184</strain>
    </source>
</reference>
<name>A0A3S9VNM7_9BACT</name>
<dbReference type="PROSITE" id="PS51257">
    <property type="entry name" value="PROKAR_LIPOPROTEIN"/>
    <property type="match status" value="1"/>
</dbReference>
<proteinExistence type="predicted"/>
<evidence type="ECO:0000313" key="1">
    <source>
        <dbReference type="EMBL" id="AZS28164.1"/>
    </source>
</evidence>
<protein>
    <recommendedName>
        <fullName evidence="3">6-bladed beta-propeller</fullName>
    </recommendedName>
</protein>
<dbReference type="KEGG" id="buy:D8S85_00440"/>